<dbReference type="RefSeq" id="XP_044567895.1">
    <property type="nucleotide sequence ID" value="XM_044701539.1"/>
</dbReference>
<keyword evidence="5" id="KW-0677">Repeat</keyword>
<dbReference type="Pfam" id="PF00400">
    <property type="entry name" value="WD40"/>
    <property type="match status" value="2"/>
</dbReference>
<dbReference type="PROSITE" id="PS50082">
    <property type="entry name" value="WD_REPEATS_2"/>
    <property type="match status" value="1"/>
</dbReference>
<dbReference type="EMBL" id="VFQX01000007">
    <property type="protein sequence ID" value="KAF0983182.1"/>
    <property type="molecule type" value="Genomic_DNA"/>
</dbReference>
<keyword evidence="10" id="KW-1185">Reference proteome</keyword>
<reference evidence="9 10" key="1">
    <citation type="journal article" date="2019" name="Sci. Rep.">
        <title>Nanopore sequencing improves the draft genome of the human pathogenic amoeba Naegleria fowleri.</title>
        <authorList>
            <person name="Liechti N."/>
            <person name="Schurch N."/>
            <person name="Bruggmann R."/>
            <person name="Wittwer M."/>
        </authorList>
    </citation>
    <scope>NUCLEOTIDE SEQUENCE [LARGE SCALE GENOMIC DNA]</scope>
    <source>
        <strain evidence="9 10">ATCC 30894</strain>
    </source>
</reference>
<evidence type="ECO:0000256" key="6">
    <source>
        <dbReference type="ARBA" id="ARBA00023242"/>
    </source>
</evidence>
<evidence type="ECO:0000256" key="7">
    <source>
        <dbReference type="ARBA" id="ARBA00040954"/>
    </source>
</evidence>
<dbReference type="GO" id="GO:0005634">
    <property type="term" value="C:nucleus"/>
    <property type="evidence" value="ECO:0007669"/>
    <property type="project" value="UniProtKB-SubCell"/>
</dbReference>
<dbReference type="GeneID" id="68118375"/>
<evidence type="ECO:0000256" key="8">
    <source>
        <dbReference type="PROSITE-ProRule" id="PRU00221"/>
    </source>
</evidence>
<dbReference type="SUPFAM" id="SSF50978">
    <property type="entry name" value="WD40 repeat-like"/>
    <property type="match status" value="1"/>
</dbReference>
<dbReference type="InterPro" id="IPR015943">
    <property type="entry name" value="WD40/YVTN_repeat-like_dom_sf"/>
</dbReference>
<dbReference type="InterPro" id="IPR019775">
    <property type="entry name" value="WD40_repeat_CS"/>
</dbReference>
<dbReference type="InterPro" id="IPR001680">
    <property type="entry name" value="WD40_rpt"/>
</dbReference>
<sequence>MSQQQTPAIITSTSTTTNNGVVVGCQDSFIRMYHSFSSSSEQQEPIQPSGLLVGHTKPVSALDSISLEGSSRILSGGWDADIRMFDGSTMECLMILENCNNLEEAGQQSESEDTVKIRGKGHNQEVLALTHCKTSTPNEALIFSGGMDSRIKIWNLKASPDGKQDQIELVTTILQKEAQQERAIWSLTADSSLNSPVVYSSCLEDGMVRGYDVTTLKMVAKMKLHLNDVRHVKVANCLDSKPCLFTCSSDKSLKCVDLRANKVAMRVENISQNVLMNFILDDTSERLYLADSGGSIYNFDTRMSLKKVDEVKNAHRGGITKLVYNKGMLYSGGGADKTLKAWNCGGGKKLTPVATVEVNDPIFAMTKLY</sequence>
<organism evidence="9 10">
    <name type="scientific">Naegleria fowleri</name>
    <name type="common">Brain eating amoeba</name>
    <dbReference type="NCBI Taxonomy" id="5763"/>
    <lineage>
        <taxon>Eukaryota</taxon>
        <taxon>Discoba</taxon>
        <taxon>Heterolobosea</taxon>
        <taxon>Tetramitia</taxon>
        <taxon>Eutetramitia</taxon>
        <taxon>Vahlkampfiidae</taxon>
        <taxon>Naegleria</taxon>
    </lineage>
</organism>
<evidence type="ECO:0000313" key="9">
    <source>
        <dbReference type="EMBL" id="KAF0983182.1"/>
    </source>
</evidence>
<accession>A0A6A5C8C4</accession>
<evidence type="ECO:0000256" key="1">
    <source>
        <dbReference type="ARBA" id="ARBA00004123"/>
    </source>
</evidence>
<feature type="repeat" description="WD" evidence="8">
    <location>
        <begin position="136"/>
        <end position="157"/>
    </location>
</feature>
<dbReference type="OMA" id="DSFIRMY"/>
<dbReference type="VEuPathDB" id="AmoebaDB:NfTy_017500"/>
<keyword evidence="3" id="KW-0963">Cytoplasm</keyword>
<protein>
    <recommendedName>
        <fullName evidence="7">WD repeat-containing protein 37</fullName>
    </recommendedName>
</protein>
<evidence type="ECO:0000256" key="2">
    <source>
        <dbReference type="ARBA" id="ARBA00004496"/>
    </source>
</evidence>
<dbReference type="InterPro" id="IPR036322">
    <property type="entry name" value="WD40_repeat_dom_sf"/>
</dbReference>
<gene>
    <name evidence="9" type="ORF">FDP41_011160</name>
</gene>
<dbReference type="Proteomes" id="UP000444721">
    <property type="component" value="Unassembled WGS sequence"/>
</dbReference>
<dbReference type="VEuPathDB" id="AmoebaDB:FDP41_011160"/>
<keyword evidence="4 8" id="KW-0853">WD repeat</keyword>
<keyword evidence="6" id="KW-0539">Nucleus</keyword>
<comment type="caution">
    <text evidence="9">The sequence shown here is derived from an EMBL/GenBank/DDBJ whole genome shotgun (WGS) entry which is preliminary data.</text>
</comment>
<evidence type="ECO:0000256" key="5">
    <source>
        <dbReference type="ARBA" id="ARBA00022737"/>
    </source>
</evidence>
<comment type="subcellular location">
    <subcellularLocation>
        <location evidence="2">Cytoplasm</location>
    </subcellularLocation>
    <subcellularLocation>
        <location evidence="1">Nucleus</location>
    </subcellularLocation>
</comment>
<dbReference type="PROSITE" id="PS00678">
    <property type="entry name" value="WD_REPEATS_1"/>
    <property type="match status" value="1"/>
</dbReference>
<dbReference type="OrthoDB" id="71437at2759"/>
<dbReference type="VEuPathDB" id="AmoebaDB:NF0115060"/>
<proteinExistence type="predicted"/>
<evidence type="ECO:0000256" key="3">
    <source>
        <dbReference type="ARBA" id="ARBA00022490"/>
    </source>
</evidence>
<evidence type="ECO:0000313" key="10">
    <source>
        <dbReference type="Proteomes" id="UP000444721"/>
    </source>
</evidence>
<dbReference type="PANTHER" id="PTHR19855:SF12">
    <property type="entry name" value="WD REPEAT-CONTAINING PROTEIN 37"/>
    <property type="match status" value="1"/>
</dbReference>
<name>A0A6A5C8C4_NAEFO</name>
<dbReference type="PANTHER" id="PTHR19855">
    <property type="entry name" value="WD40 REPEAT PROTEIN 12, 37"/>
    <property type="match status" value="1"/>
</dbReference>
<dbReference type="SMART" id="SM00320">
    <property type="entry name" value="WD40"/>
    <property type="match status" value="5"/>
</dbReference>
<dbReference type="AlphaFoldDB" id="A0A6A5C8C4"/>
<dbReference type="GO" id="GO:0005737">
    <property type="term" value="C:cytoplasm"/>
    <property type="evidence" value="ECO:0007669"/>
    <property type="project" value="UniProtKB-SubCell"/>
</dbReference>
<dbReference type="Gene3D" id="2.130.10.10">
    <property type="entry name" value="YVTN repeat-like/Quinoprotein amine dehydrogenase"/>
    <property type="match status" value="2"/>
</dbReference>
<evidence type="ECO:0000256" key="4">
    <source>
        <dbReference type="ARBA" id="ARBA00022574"/>
    </source>
</evidence>